<organism evidence="3 4">
    <name type="scientific">Frankia umida</name>
    <dbReference type="NCBI Taxonomy" id="573489"/>
    <lineage>
        <taxon>Bacteria</taxon>
        <taxon>Bacillati</taxon>
        <taxon>Actinomycetota</taxon>
        <taxon>Actinomycetes</taxon>
        <taxon>Frankiales</taxon>
        <taxon>Frankiaceae</taxon>
        <taxon>Frankia</taxon>
    </lineage>
</organism>
<evidence type="ECO:0000313" key="3">
    <source>
        <dbReference type="EMBL" id="MCK9874428.1"/>
    </source>
</evidence>
<evidence type="ECO:0000256" key="1">
    <source>
        <dbReference type="SAM" id="MobiDB-lite"/>
    </source>
</evidence>
<dbReference type="Pfam" id="PF12647">
    <property type="entry name" value="RNHCP"/>
    <property type="match status" value="1"/>
</dbReference>
<feature type="region of interest" description="Disordered" evidence="1">
    <location>
        <begin position="119"/>
        <end position="147"/>
    </location>
</feature>
<evidence type="ECO:0000313" key="4">
    <source>
        <dbReference type="Proteomes" id="UP001201873"/>
    </source>
</evidence>
<accession>A0ABT0JTV8</accession>
<dbReference type="InterPro" id="IPR024439">
    <property type="entry name" value="RNHCP"/>
</dbReference>
<reference evidence="3 4" key="1">
    <citation type="submission" date="2022-04" db="EMBL/GenBank/DDBJ databases">
        <title>Genome diversity in the genus Frankia.</title>
        <authorList>
            <person name="Carlos-Shanley C."/>
            <person name="Hahn D."/>
        </authorList>
    </citation>
    <scope>NUCLEOTIDE SEQUENCE [LARGE SCALE GENOMIC DNA]</scope>
    <source>
        <strain evidence="3 4">Ag45/Mut15</strain>
    </source>
</reference>
<comment type="caution">
    <text evidence="3">The sequence shown here is derived from an EMBL/GenBank/DDBJ whole genome shotgun (WGS) entry which is preliminary data.</text>
</comment>
<protein>
    <submittedName>
        <fullName evidence="3">RNHCP domain-containing protein</fullName>
    </submittedName>
</protein>
<dbReference type="EMBL" id="JALKFT010000001">
    <property type="protein sequence ID" value="MCK9874428.1"/>
    <property type="molecule type" value="Genomic_DNA"/>
</dbReference>
<feature type="compositionally biased region" description="Basic residues" evidence="1">
    <location>
        <begin position="138"/>
        <end position="147"/>
    </location>
</feature>
<dbReference type="Proteomes" id="UP001201873">
    <property type="component" value="Unassembled WGS sequence"/>
</dbReference>
<sequence>MSVGADLRGCAHYADGVTRRFTRVREDFTCLTCGLDVQGNGYSNHCPRCLWSRHVDRNPGDRAEACGGAMRPIAVEFGADRAVLTHACERCGNRRRCRTSAADDGDALLAVAAAAAAEVERTGQLPPAPSRPSSAATRTRRSRGQRG</sequence>
<proteinExistence type="predicted"/>
<gene>
    <name evidence="3" type="ORF">MXD59_01285</name>
</gene>
<keyword evidence="4" id="KW-1185">Reference proteome</keyword>
<evidence type="ECO:0000259" key="2">
    <source>
        <dbReference type="Pfam" id="PF12647"/>
    </source>
</evidence>
<feature type="domain" description="RNHCP" evidence="2">
    <location>
        <begin position="26"/>
        <end position="108"/>
    </location>
</feature>
<name>A0ABT0JTV8_9ACTN</name>